<dbReference type="Proteomes" id="UP001528823">
    <property type="component" value="Unassembled WGS sequence"/>
</dbReference>
<dbReference type="Pfam" id="PF01322">
    <property type="entry name" value="Cytochrom_C_2"/>
    <property type="match status" value="1"/>
</dbReference>
<proteinExistence type="predicted"/>
<comment type="caution">
    <text evidence="2">The sequence shown here is derived from an EMBL/GenBank/DDBJ whole genome shotgun (WGS) entry which is preliminary data.</text>
</comment>
<evidence type="ECO:0000313" key="3">
    <source>
        <dbReference type="Proteomes" id="UP001528823"/>
    </source>
</evidence>
<dbReference type="InterPro" id="IPR010980">
    <property type="entry name" value="Cyt_c/b562"/>
</dbReference>
<name>A0ABT5U941_9GAMM</name>
<evidence type="ECO:0000313" key="2">
    <source>
        <dbReference type="EMBL" id="MDE1461654.1"/>
    </source>
</evidence>
<reference evidence="2 3" key="1">
    <citation type="submission" date="2022-11" db="EMBL/GenBank/DDBJ databases">
        <title>Spartinivicinus poritis sp. nov., isolated from scleractinian coral Porites lutea.</title>
        <authorList>
            <person name="Zhang G."/>
            <person name="Cai L."/>
            <person name="Wei Q."/>
        </authorList>
    </citation>
    <scope>NUCLEOTIDE SEQUENCE [LARGE SCALE GENOMIC DNA]</scope>
    <source>
        <strain evidence="2 3">A2-2</strain>
    </source>
</reference>
<feature type="signal peptide" evidence="1">
    <location>
        <begin position="1"/>
        <end position="22"/>
    </location>
</feature>
<dbReference type="RefSeq" id="WP_274688016.1">
    <property type="nucleotide sequence ID" value="NZ_JAPMOU010000006.1"/>
</dbReference>
<evidence type="ECO:0000256" key="1">
    <source>
        <dbReference type="SAM" id="SignalP"/>
    </source>
</evidence>
<dbReference type="InterPro" id="IPR002321">
    <property type="entry name" value="Cyt_c_II"/>
</dbReference>
<sequence length="145" mass="16997">MNKLYYIAFMLTIFTTSQSALAEDFANIISQRQQSFKAIEIFFDNFEEPDSDIEWQIINKESAKLAKATQQLPNLFPIGSDKNSKSKEKIWDNKQDFNIRLDKLNSAFNNIQQATQEKNQQLLIENYKLAKSSCNSCHRKYRSLW</sequence>
<dbReference type="EMBL" id="JAPMOU010000006">
    <property type="protein sequence ID" value="MDE1461654.1"/>
    <property type="molecule type" value="Genomic_DNA"/>
</dbReference>
<accession>A0ABT5U941</accession>
<keyword evidence="1" id="KW-0732">Signal</keyword>
<feature type="chain" id="PRO_5045210362" evidence="1">
    <location>
        <begin position="23"/>
        <end position="145"/>
    </location>
</feature>
<dbReference type="SUPFAM" id="SSF47175">
    <property type="entry name" value="Cytochromes"/>
    <property type="match status" value="1"/>
</dbReference>
<dbReference type="PROSITE" id="PS51009">
    <property type="entry name" value="CYTCII"/>
    <property type="match status" value="1"/>
</dbReference>
<gene>
    <name evidence="2" type="ORF">ORQ98_06700</name>
</gene>
<organism evidence="2 3">
    <name type="scientific">Spartinivicinus poritis</name>
    <dbReference type="NCBI Taxonomy" id="2994640"/>
    <lineage>
        <taxon>Bacteria</taxon>
        <taxon>Pseudomonadati</taxon>
        <taxon>Pseudomonadota</taxon>
        <taxon>Gammaproteobacteria</taxon>
        <taxon>Oceanospirillales</taxon>
        <taxon>Zooshikellaceae</taxon>
        <taxon>Spartinivicinus</taxon>
    </lineage>
</organism>
<protein>
    <submittedName>
        <fullName evidence="2">Cytochrome c</fullName>
    </submittedName>
</protein>
<dbReference type="Gene3D" id="1.20.120.10">
    <property type="entry name" value="Cytochrome c/b562"/>
    <property type="match status" value="1"/>
</dbReference>
<keyword evidence="3" id="KW-1185">Reference proteome</keyword>